<dbReference type="GO" id="GO:0008915">
    <property type="term" value="F:lipid-A-disaccharide synthase activity"/>
    <property type="evidence" value="ECO:0007669"/>
    <property type="project" value="InterPro"/>
</dbReference>
<gene>
    <name evidence="1" type="ordered locus">syc0178_d</name>
</gene>
<name>A0A0H3JZZ6_SYNP6</name>
<proteinExistence type="predicted"/>
<organism evidence="1 2">
    <name type="scientific">Synechococcus sp. (strain ATCC 27144 / PCC 6301 / SAUG 1402/1)</name>
    <name type="common">Anacystis nidulans</name>
    <dbReference type="NCBI Taxonomy" id="269084"/>
    <lineage>
        <taxon>Bacteria</taxon>
        <taxon>Bacillati</taxon>
        <taxon>Cyanobacteriota</taxon>
        <taxon>Cyanophyceae</taxon>
        <taxon>Synechococcales</taxon>
        <taxon>Synechococcaceae</taxon>
        <taxon>Synechococcus</taxon>
    </lineage>
</organism>
<dbReference type="PANTHER" id="PTHR30372:SF6">
    <property type="entry name" value="LIPID-A-DISACCHARIDE SYNTHASE"/>
    <property type="match status" value="1"/>
</dbReference>
<dbReference type="GO" id="GO:0009245">
    <property type="term" value="P:lipid A biosynthetic process"/>
    <property type="evidence" value="ECO:0007669"/>
    <property type="project" value="InterPro"/>
</dbReference>
<evidence type="ECO:0000313" key="2">
    <source>
        <dbReference type="Proteomes" id="UP000001175"/>
    </source>
</evidence>
<reference evidence="1 2" key="1">
    <citation type="journal article" date="2007" name="Photosyn. Res.">
        <title>Complete nucleotide sequence of the freshwater unicellular cyanobacterium Synechococcus elongatus PCC 6301 chromosome: gene content and organization.</title>
        <authorList>
            <person name="Sugita C."/>
            <person name="Ogata K."/>
            <person name="Shikata M."/>
            <person name="Jikuya H."/>
            <person name="Takano J."/>
            <person name="Furumichi M."/>
            <person name="Kanehisa M."/>
            <person name="Omata T."/>
            <person name="Sugiura M."/>
            <person name="Sugita M."/>
        </authorList>
    </citation>
    <scope>NUCLEOTIDE SEQUENCE [LARGE SCALE GENOMIC DNA]</scope>
    <source>
        <strain evidence="2">ATCC 27144 / PCC 6301 / SAUG 1402/1</strain>
    </source>
</reference>
<dbReference type="GO" id="GO:0016020">
    <property type="term" value="C:membrane"/>
    <property type="evidence" value="ECO:0007669"/>
    <property type="project" value="GOC"/>
</dbReference>
<protein>
    <submittedName>
        <fullName evidence="1">Uncharacterized protein</fullName>
    </submittedName>
</protein>
<sequence>MRMDILILSNGPGEVATWVRPVVKALRQQLGDNRDRLRLSLVLAPCSNGTGQEAAAAARYPELDRIQAVEHFWPFLLWGKTADNWDWRSQGLVIFLGGDQFFALWIARRLGYRCLIYAEWEARWTGWADAFAVMTPQVIEKAPQKDRHKFQLVGDLMAEVSAQAGSESTRSRVGLLPGSKAAKLQIGLPFMLAAAEAIAAQQPEMEFILPLAPTVQPQQIARYADADQNPVIAMFRGSSARLEEQPTGWVLTTEKGLTVRLITEFPAYVELAQCQICLTTIGANTAELGALAVPMLVLLPTQKRDAMKAWDGLPGLLVKVPLLGNAIASLINTLALRKVGLLAWPNIWAKRAIVPELIGEYYPEDIAAIALDYLQNPEKLSAMQAELRAVRGEAGAAQKLAAIAAQLLTPAAQ</sequence>
<evidence type="ECO:0000313" key="1">
    <source>
        <dbReference type="EMBL" id="BAD78368.1"/>
    </source>
</evidence>
<accession>A0A0H3JZZ6</accession>
<dbReference type="eggNOG" id="COG0763">
    <property type="taxonomic scope" value="Bacteria"/>
</dbReference>
<dbReference type="PANTHER" id="PTHR30372">
    <property type="entry name" value="LIPID-A-DISACCHARIDE SYNTHASE"/>
    <property type="match status" value="1"/>
</dbReference>
<dbReference type="GO" id="GO:0005543">
    <property type="term" value="F:phospholipid binding"/>
    <property type="evidence" value="ECO:0007669"/>
    <property type="project" value="TreeGrafter"/>
</dbReference>
<dbReference type="KEGG" id="syc:syc0178_d"/>
<dbReference type="EMBL" id="AP008231">
    <property type="protein sequence ID" value="BAD78368.1"/>
    <property type="molecule type" value="Genomic_DNA"/>
</dbReference>
<dbReference type="AlphaFoldDB" id="A0A0H3JZZ6"/>
<dbReference type="Proteomes" id="UP000001175">
    <property type="component" value="Chromosome"/>
</dbReference>
<dbReference type="InterPro" id="IPR003835">
    <property type="entry name" value="Glyco_trans_19"/>
</dbReference>